<evidence type="ECO:0000313" key="9">
    <source>
        <dbReference type="Proteomes" id="UP000678393"/>
    </source>
</evidence>
<dbReference type="GO" id="GO:0000226">
    <property type="term" value="P:microtubule cytoskeleton organization"/>
    <property type="evidence" value="ECO:0007669"/>
    <property type="project" value="TreeGrafter"/>
</dbReference>
<dbReference type="PROSITE" id="PS51491">
    <property type="entry name" value="TAU_MAP_2"/>
    <property type="match status" value="1"/>
</dbReference>
<dbReference type="PANTHER" id="PTHR11501">
    <property type="entry name" value="MICROTUBULE-ASSOCIATED PROTEIN"/>
    <property type="match status" value="1"/>
</dbReference>
<dbReference type="InterPro" id="IPR001084">
    <property type="entry name" value="MAP_tubulin-bd_rpt"/>
</dbReference>
<proteinExistence type="predicted"/>
<gene>
    <name evidence="8" type="ORF">CUNI_LOCUS8775</name>
</gene>
<keyword evidence="9" id="KW-1185">Reference proteome</keyword>
<dbReference type="PROSITE" id="PS00229">
    <property type="entry name" value="TAU_MAP_1"/>
    <property type="match status" value="1"/>
</dbReference>
<accession>A0A8S3Z169</accession>
<organism evidence="8 9">
    <name type="scientific">Candidula unifasciata</name>
    <dbReference type="NCBI Taxonomy" id="100452"/>
    <lineage>
        <taxon>Eukaryota</taxon>
        <taxon>Metazoa</taxon>
        <taxon>Spiralia</taxon>
        <taxon>Lophotrochozoa</taxon>
        <taxon>Mollusca</taxon>
        <taxon>Gastropoda</taxon>
        <taxon>Heterobranchia</taxon>
        <taxon>Euthyneura</taxon>
        <taxon>Panpulmonata</taxon>
        <taxon>Eupulmonata</taxon>
        <taxon>Stylommatophora</taxon>
        <taxon>Helicina</taxon>
        <taxon>Helicoidea</taxon>
        <taxon>Geomitridae</taxon>
        <taxon>Candidula</taxon>
    </lineage>
</organism>
<dbReference type="PANTHER" id="PTHR11501:SF18">
    <property type="entry name" value="MICROTUBULE-ASSOCIATED PROTEIN"/>
    <property type="match status" value="1"/>
</dbReference>
<dbReference type="GO" id="GO:0043005">
    <property type="term" value="C:neuron projection"/>
    <property type="evidence" value="ECO:0007669"/>
    <property type="project" value="TreeGrafter"/>
</dbReference>
<evidence type="ECO:0000256" key="3">
    <source>
        <dbReference type="ARBA" id="ARBA00022553"/>
    </source>
</evidence>
<evidence type="ECO:0000256" key="2">
    <source>
        <dbReference type="ARBA" id="ARBA00022490"/>
    </source>
</evidence>
<evidence type="ECO:0000256" key="7">
    <source>
        <dbReference type="SAM" id="MobiDB-lite"/>
    </source>
</evidence>
<evidence type="ECO:0000313" key="8">
    <source>
        <dbReference type="EMBL" id="CAG5123217.1"/>
    </source>
</evidence>
<name>A0A8S3Z169_9EUPU</name>
<protein>
    <recommendedName>
        <fullName evidence="6">Microtubule-associated protein</fullName>
    </recommendedName>
</protein>
<keyword evidence="2 6" id="KW-0963">Cytoplasm</keyword>
<dbReference type="OrthoDB" id="9378527at2759"/>
<keyword evidence="5 6" id="KW-0206">Cytoskeleton</keyword>
<sequence>MNFKHQHRFAAPRTLNEHMVIFGSTRPIWKYWANKNENIYRNQYRLKEYVQFLPPVDLGWRAEPVVGSLSNVEYRPGGGDKKIFSERLHWRANAKIGSLDSKESKFTVGQSSSSDDWGAGSPHHHIVSSSRNGDFVKRKPYEHIEPKVGSLDNIGHVPGGGHFQIHSQSPRWKKESKIGSLDNIDHNPQKSNVQITHRRLNWHAKPKISSQDYSRLLPRTLERNSYDFKQTQGIFPRTDYLRNNYVPVGGSLNIPSRNLPRKGEST</sequence>
<dbReference type="GO" id="GO:0005874">
    <property type="term" value="C:microtubule"/>
    <property type="evidence" value="ECO:0007669"/>
    <property type="project" value="UniProtKB-KW"/>
</dbReference>
<dbReference type="EMBL" id="CAJHNH020001471">
    <property type="protein sequence ID" value="CAG5123217.1"/>
    <property type="molecule type" value="Genomic_DNA"/>
</dbReference>
<dbReference type="GO" id="GO:0008017">
    <property type="term" value="F:microtubule binding"/>
    <property type="evidence" value="ECO:0007669"/>
    <property type="project" value="InterPro"/>
</dbReference>
<evidence type="ECO:0000256" key="1">
    <source>
        <dbReference type="ARBA" id="ARBA00004245"/>
    </source>
</evidence>
<dbReference type="AlphaFoldDB" id="A0A8S3Z169"/>
<feature type="region of interest" description="Disordered" evidence="7">
    <location>
        <begin position="105"/>
        <end position="133"/>
    </location>
</feature>
<dbReference type="InterPro" id="IPR027324">
    <property type="entry name" value="MAP2/MAP4/Tau"/>
</dbReference>
<dbReference type="Proteomes" id="UP000678393">
    <property type="component" value="Unassembled WGS sequence"/>
</dbReference>
<reference evidence="8" key="1">
    <citation type="submission" date="2021-04" db="EMBL/GenBank/DDBJ databases">
        <authorList>
            <consortium name="Molecular Ecology Group"/>
        </authorList>
    </citation>
    <scope>NUCLEOTIDE SEQUENCE</scope>
</reference>
<comment type="caution">
    <text evidence="8">The sequence shown here is derived from an EMBL/GenBank/DDBJ whole genome shotgun (WGS) entry which is preliminary data.</text>
</comment>
<comment type="subcellular location">
    <subcellularLocation>
        <location evidence="1 6">Cytoplasm</location>
        <location evidence="1 6">Cytoskeleton</location>
    </subcellularLocation>
</comment>
<keyword evidence="3" id="KW-0597">Phosphoprotein</keyword>
<dbReference type="Pfam" id="PF00418">
    <property type="entry name" value="Tubulin-binding"/>
    <property type="match status" value="1"/>
</dbReference>
<evidence type="ECO:0000256" key="6">
    <source>
        <dbReference type="RuleBase" id="RU000686"/>
    </source>
</evidence>
<evidence type="ECO:0000256" key="4">
    <source>
        <dbReference type="ARBA" id="ARBA00022737"/>
    </source>
</evidence>
<keyword evidence="4" id="KW-0677">Repeat</keyword>
<dbReference type="GO" id="GO:0031175">
    <property type="term" value="P:neuron projection development"/>
    <property type="evidence" value="ECO:0007669"/>
    <property type="project" value="TreeGrafter"/>
</dbReference>
<keyword evidence="6" id="KW-0493">Microtubule</keyword>
<evidence type="ECO:0000256" key="5">
    <source>
        <dbReference type="ARBA" id="ARBA00023212"/>
    </source>
</evidence>